<evidence type="ECO:0000313" key="12">
    <source>
        <dbReference type="Proteomes" id="UP000194450"/>
    </source>
</evidence>
<comment type="catalytic activity">
    <reaction evidence="7">
        <text>prephenate + H(+) = 3-phenylpyruvate + CO2 + H2O</text>
        <dbReference type="Rhea" id="RHEA:21648"/>
        <dbReference type="ChEBI" id="CHEBI:15377"/>
        <dbReference type="ChEBI" id="CHEBI:15378"/>
        <dbReference type="ChEBI" id="CHEBI:16526"/>
        <dbReference type="ChEBI" id="CHEBI:18005"/>
        <dbReference type="ChEBI" id="CHEBI:29934"/>
        <dbReference type="EC" id="4.2.1.51"/>
    </reaction>
</comment>
<dbReference type="PANTHER" id="PTHR21022">
    <property type="entry name" value="PREPHENATE DEHYDRATASE P PROTEIN"/>
    <property type="match status" value="1"/>
</dbReference>
<dbReference type="CDD" id="cd04905">
    <property type="entry name" value="ACT_CM-PDT"/>
    <property type="match status" value="1"/>
</dbReference>
<dbReference type="InterPro" id="IPR001086">
    <property type="entry name" value="Preph_deHydtase"/>
</dbReference>
<keyword evidence="12" id="KW-1185">Reference proteome</keyword>
<feature type="domain" description="Prephenate dehydratase" evidence="9">
    <location>
        <begin position="2"/>
        <end position="187"/>
    </location>
</feature>
<evidence type="ECO:0000256" key="8">
    <source>
        <dbReference type="PIRSR" id="PIRSR001500-2"/>
    </source>
</evidence>
<keyword evidence="6" id="KW-0456">Lyase</keyword>
<evidence type="ECO:0000256" key="3">
    <source>
        <dbReference type="ARBA" id="ARBA00022605"/>
    </source>
</evidence>
<sequence length="288" mass="31271">MKLVTLGPAGTFSEIAARRYAAQLATSPELCFESSLQRTLARLNDDCDIAVVPIENIAEGFVSPVVDYLLRTPLQIVAELRVPVHFSYVSNSLAPTKIYAQFVAQGQCGEFLASTFAASSQTTQLVTTGSNTEALQVLLNTPNSGAIVPTHCVAELYADNLRAANLQVTHEVADYPHNETRFIALQNKQQRLAPQPGVAYKTSVLLVDDDDHPGLLADNLQLFARHQVNLTSIVSRPTGTKFGNYHFFLDCEGHSESQGLMQAVAAIRRQSRLVLLGSYPSAISAVND</sequence>
<dbReference type="Pfam" id="PF01842">
    <property type="entry name" value="ACT"/>
    <property type="match status" value="1"/>
</dbReference>
<dbReference type="PANTHER" id="PTHR21022:SF19">
    <property type="entry name" value="PREPHENATE DEHYDRATASE-RELATED"/>
    <property type="match status" value="1"/>
</dbReference>
<dbReference type="PROSITE" id="PS51171">
    <property type="entry name" value="PREPHENATE_DEHYDR_3"/>
    <property type="match status" value="1"/>
</dbReference>
<evidence type="ECO:0000256" key="7">
    <source>
        <dbReference type="ARBA" id="ARBA00047848"/>
    </source>
</evidence>
<dbReference type="AlphaFoldDB" id="A0A1Y6E775"/>
<dbReference type="EMBL" id="FXWH01000001">
    <property type="protein sequence ID" value="SMQ58536.1"/>
    <property type="molecule type" value="Genomic_DNA"/>
</dbReference>
<dbReference type="UniPathway" id="UPA00121">
    <property type="reaction ID" value="UER00345"/>
</dbReference>
<keyword evidence="4" id="KW-0057">Aromatic amino acid biosynthesis</keyword>
<protein>
    <recommendedName>
        <fullName evidence="2">prephenate dehydratase</fullName>
        <ecNumber evidence="2">4.2.1.51</ecNumber>
    </recommendedName>
</protein>
<dbReference type="SUPFAM" id="SSF53850">
    <property type="entry name" value="Periplasmic binding protein-like II"/>
    <property type="match status" value="1"/>
</dbReference>
<reference evidence="12" key="1">
    <citation type="submission" date="2017-04" db="EMBL/GenBank/DDBJ databases">
        <authorList>
            <person name="Varghese N."/>
            <person name="Submissions S."/>
        </authorList>
    </citation>
    <scope>NUCLEOTIDE SEQUENCE [LARGE SCALE GENOMIC DNA]</scope>
</reference>
<feature type="site" description="Essential for prephenate dehydratase activity" evidence="8">
    <location>
        <position position="180"/>
    </location>
</feature>
<evidence type="ECO:0000313" key="11">
    <source>
        <dbReference type="EMBL" id="SMQ58536.1"/>
    </source>
</evidence>
<evidence type="ECO:0000259" key="9">
    <source>
        <dbReference type="PROSITE" id="PS51171"/>
    </source>
</evidence>
<proteinExistence type="predicted"/>
<dbReference type="Gene3D" id="3.40.190.10">
    <property type="entry name" value="Periplasmic binding protein-like II"/>
    <property type="match status" value="2"/>
</dbReference>
<dbReference type="EC" id="4.2.1.51" evidence="2"/>
<keyword evidence="5" id="KW-0584">Phenylalanine biosynthesis</keyword>
<dbReference type="Pfam" id="PF00800">
    <property type="entry name" value="PDT"/>
    <property type="match status" value="1"/>
</dbReference>
<gene>
    <name evidence="11" type="ORF">SAMN06297229_0131</name>
</gene>
<keyword evidence="3" id="KW-0028">Amino-acid biosynthesis</keyword>
<evidence type="ECO:0000259" key="10">
    <source>
        <dbReference type="PROSITE" id="PS51671"/>
    </source>
</evidence>
<name>A0A1Y6E775_9GAMM</name>
<dbReference type="Proteomes" id="UP000194450">
    <property type="component" value="Unassembled WGS sequence"/>
</dbReference>
<dbReference type="PIRSF" id="PIRSF001500">
    <property type="entry name" value="Chor_mut_pdt_Ppr"/>
    <property type="match status" value="1"/>
</dbReference>
<evidence type="ECO:0000256" key="1">
    <source>
        <dbReference type="ARBA" id="ARBA00004741"/>
    </source>
</evidence>
<dbReference type="Gene3D" id="3.30.70.260">
    <property type="match status" value="1"/>
</dbReference>
<feature type="domain" description="ACT" evidence="10">
    <location>
        <begin position="204"/>
        <end position="280"/>
    </location>
</feature>
<dbReference type="PROSITE" id="PS51671">
    <property type="entry name" value="ACT"/>
    <property type="match status" value="1"/>
</dbReference>
<dbReference type="GO" id="GO:0005737">
    <property type="term" value="C:cytoplasm"/>
    <property type="evidence" value="ECO:0007669"/>
    <property type="project" value="TreeGrafter"/>
</dbReference>
<dbReference type="RefSeq" id="WP_086433336.1">
    <property type="nucleotide sequence ID" value="NZ_FXWH01000001.1"/>
</dbReference>
<evidence type="ECO:0000256" key="2">
    <source>
        <dbReference type="ARBA" id="ARBA00013147"/>
    </source>
</evidence>
<accession>A0A1Y6E775</accession>
<comment type="pathway">
    <text evidence="1">Amino-acid biosynthesis; L-phenylalanine biosynthesis; phenylpyruvate from prephenate: step 1/1.</text>
</comment>
<dbReference type="InterPro" id="IPR002912">
    <property type="entry name" value="ACT_dom"/>
</dbReference>
<evidence type="ECO:0000256" key="6">
    <source>
        <dbReference type="ARBA" id="ARBA00023239"/>
    </source>
</evidence>
<organism evidence="11 12">
    <name type="scientific">Pseudidiomarina planktonica</name>
    <dbReference type="NCBI Taxonomy" id="1323738"/>
    <lineage>
        <taxon>Bacteria</taxon>
        <taxon>Pseudomonadati</taxon>
        <taxon>Pseudomonadota</taxon>
        <taxon>Gammaproteobacteria</taxon>
        <taxon>Alteromonadales</taxon>
        <taxon>Idiomarinaceae</taxon>
        <taxon>Pseudidiomarina</taxon>
    </lineage>
</organism>
<dbReference type="GO" id="GO:0009094">
    <property type="term" value="P:L-phenylalanine biosynthetic process"/>
    <property type="evidence" value="ECO:0007669"/>
    <property type="project" value="UniProtKB-UniPathway"/>
</dbReference>
<dbReference type="GO" id="GO:0004664">
    <property type="term" value="F:prephenate dehydratase activity"/>
    <property type="evidence" value="ECO:0007669"/>
    <property type="project" value="UniProtKB-EC"/>
</dbReference>
<dbReference type="OrthoDB" id="9802281at2"/>
<dbReference type="SUPFAM" id="SSF55021">
    <property type="entry name" value="ACT-like"/>
    <property type="match status" value="1"/>
</dbReference>
<evidence type="ECO:0000256" key="4">
    <source>
        <dbReference type="ARBA" id="ARBA00023141"/>
    </source>
</evidence>
<evidence type="ECO:0000256" key="5">
    <source>
        <dbReference type="ARBA" id="ARBA00023222"/>
    </source>
</evidence>
<dbReference type="InterPro" id="IPR008242">
    <property type="entry name" value="Chor_mutase/pphenate_deHydtase"/>
</dbReference>
<dbReference type="InterPro" id="IPR045865">
    <property type="entry name" value="ACT-like_dom_sf"/>
</dbReference>